<dbReference type="RefSeq" id="XP_067821680.1">
    <property type="nucleotide sequence ID" value="XM_067964188.1"/>
</dbReference>
<organism evidence="1 2">
    <name type="scientific">Bremia lactucae</name>
    <name type="common">Lettuce downy mildew</name>
    <dbReference type="NCBI Taxonomy" id="4779"/>
    <lineage>
        <taxon>Eukaryota</taxon>
        <taxon>Sar</taxon>
        <taxon>Stramenopiles</taxon>
        <taxon>Oomycota</taxon>
        <taxon>Peronosporomycetes</taxon>
        <taxon>Peronosporales</taxon>
        <taxon>Peronosporaceae</taxon>
        <taxon>Bremia</taxon>
    </lineage>
</organism>
<dbReference type="EMBL" id="SHOA02000003">
    <property type="protein sequence ID" value="TDH72181.1"/>
    <property type="molecule type" value="Genomic_DNA"/>
</dbReference>
<dbReference type="AlphaFoldDB" id="A0A976II12"/>
<keyword evidence="2" id="KW-1185">Reference proteome</keyword>
<gene>
    <name evidence="1" type="ORF">CCR75_006116</name>
</gene>
<protein>
    <submittedName>
        <fullName evidence="1">Uncharacterized protein</fullName>
    </submittedName>
</protein>
<dbReference type="KEGG" id="blac:94349859"/>
<dbReference type="Proteomes" id="UP000294530">
    <property type="component" value="Unassembled WGS sequence"/>
</dbReference>
<reference evidence="1 2" key="1">
    <citation type="journal article" date="2021" name="Genome Biol.">
        <title>AFLAP: assembly-free linkage analysis pipeline using k-mers from genome sequencing data.</title>
        <authorList>
            <person name="Fletcher K."/>
            <person name="Zhang L."/>
            <person name="Gil J."/>
            <person name="Han R."/>
            <person name="Cavanaugh K."/>
            <person name="Michelmore R."/>
        </authorList>
    </citation>
    <scope>NUCLEOTIDE SEQUENCE [LARGE SCALE GENOMIC DNA]</scope>
    <source>
        <strain evidence="1 2">SF5</strain>
    </source>
</reference>
<name>A0A976II12_BRELC</name>
<evidence type="ECO:0000313" key="2">
    <source>
        <dbReference type="Proteomes" id="UP000294530"/>
    </source>
</evidence>
<proteinExistence type="predicted"/>
<accession>A0A976II12</accession>
<dbReference type="GeneID" id="94349859"/>
<sequence>MSNEFHECLASCGYGRKVSVDMSDVVTSFNVSYCRNSFKPLGSRHQYKVLVTPAFVKVCEFLKPAVPERQDPVKTVESRRIRT</sequence>
<evidence type="ECO:0000313" key="1">
    <source>
        <dbReference type="EMBL" id="TDH72181.1"/>
    </source>
</evidence>
<comment type="caution">
    <text evidence="1">The sequence shown here is derived from an EMBL/GenBank/DDBJ whole genome shotgun (WGS) entry which is preliminary data.</text>
</comment>